<comment type="caution">
    <text evidence="2">The sequence shown here is derived from an EMBL/GenBank/DDBJ whole genome shotgun (WGS) entry which is preliminary data.</text>
</comment>
<evidence type="ECO:0000256" key="1">
    <source>
        <dbReference type="SAM" id="MobiDB-lite"/>
    </source>
</evidence>
<feature type="region of interest" description="Disordered" evidence="1">
    <location>
        <begin position="1"/>
        <end position="64"/>
    </location>
</feature>
<dbReference type="Proteomes" id="UP001174136">
    <property type="component" value="Unassembled WGS sequence"/>
</dbReference>
<name>A0AA47MX98_MERPO</name>
<proteinExistence type="predicted"/>
<feature type="compositionally biased region" description="Pro residues" evidence="1">
    <location>
        <begin position="20"/>
        <end position="34"/>
    </location>
</feature>
<keyword evidence="3" id="KW-1185">Reference proteome</keyword>
<reference evidence="2" key="1">
    <citation type="journal article" date="2023" name="Front. Mar. Sci.">
        <title>A new Merluccius polli reference genome to investigate the effects of global change in West African waters.</title>
        <authorList>
            <person name="Mateo J.L."/>
            <person name="Blanco-Fernandez C."/>
            <person name="Garcia-Vazquez E."/>
            <person name="Machado-Schiaffino G."/>
        </authorList>
    </citation>
    <scope>NUCLEOTIDE SEQUENCE</scope>
    <source>
        <strain evidence="2">C29</strain>
        <tissue evidence="2">Fin</tissue>
    </source>
</reference>
<sequence>MPSQQGLMKKLPAATSTPAPTKPPPPPPPPPPSSSPHTNSAMLKAMAPGAATASFTDKEVEDTT</sequence>
<gene>
    <name evidence="2" type="ORF">N1851_011278</name>
</gene>
<evidence type="ECO:0000313" key="2">
    <source>
        <dbReference type="EMBL" id="KAK0148393.1"/>
    </source>
</evidence>
<protein>
    <submittedName>
        <fullName evidence="2">Uncharacterized protein</fullName>
    </submittedName>
</protein>
<organism evidence="2 3">
    <name type="scientific">Merluccius polli</name>
    <name type="common">Benguela hake</name>
    <name type="synonym">Merluccius cadenati</name>
    <dbReference type="NCBI Taxonomy" id="89951"/>
    <lineage>
        <taxon>Eukaryota</taxon>
        <taxon>Metazoa</taxon>
        <taxon>Chordata</taxon>
        <taxon>Craniata</taxon>
        <taxon>Vertebrata</taxon>
        <taxon>Euteleostomi</taxon>
        <taxon>Actinopterygii</taxon>
        <taxon>Neopterygii</taxon>
        <taxon>Teleostei</taxon>
        <taxon>Neoteleostei</taxon>
        <taxon>Acanthomorphata</taxon>
        <taxon>Zeiogadaria</taxon>
        <taxon>Gadariae</taxon>
        <taxon>Gadiformes</taxon>
        <taxon>Gadoidei</taxon>
        <taxon>Merlucciidae</taxon>
        <taxon>Merluccius</taxon>
    </lineage>
</organism>
<accession>A0AA47MX98</accession>
<evidence type="ECO:0000313" key="3">
    <source>
        <dbReference type="Proteomes" id="UP001174136"/>
    </source>
</evidence>
<dbReference type="EMBL" id="JAOPHQ010002032">
    <property type="protein sequence ID" value="KAK0148393.1"/>
    <property type="molecule type" value="Genomic_DNA"/>
</dbReference>
<dbReference type="AlphaFoldDB" id="A0AA47MX98"/>